<dbReference type="NCBIfam" id="NF003312">
    <property type="entry name" value="PRK04313.1"/>
    <property type="match status" value="1"/>
</dbReference>
<dbReference type="AlphaFoldDB" id="A0A0E3KS18"/>
<dbReference type="SUPFAM" id="SSF55174">
    <property type="entry name" value="Alpha-L RNA-binding motif"/>
    <property type="match status" value="1"/>
</dbReference>
<name>A0A0E3KS18_METTE</name>
<dbReference type="GO" id="GO:0003735">
    <property type="term" value="F:structural constituent of ribosome"/>
    <property type="evidence" value="ECO:0007669"/>
    <property type="project" value="InterPro"/>
</dbReference>
<evidence type="ECO:0000256" key="6">
    <source>
        <dbReference type="ARBA" id="ARBA00035272"/>
    </source>
</evidence>
<dbReference type="Gene3D" id="2.30.30.30">
    <property type="match status" value="1"/>
</dbReference>
<dbReference type="Gene3D" id="3.10.290.10">
    <property type="entry name" value="RNA-binding S4 domain"/>
    <property type="match status" value="1"/>
</dbReference>
<evidence type="ECO:0000256" key="2">
    <source>
        <dbReference type="ARBA" id="ARBA00022730"/>
    </source>
</evidence>
<evidence type="ECO:0000313" key="11">
    <source>
        <dbReference type="Proteomes" id="UP000056925"/>
    </source>
</evidence>
<dbReference type="CDD" id="cd06087">
    <property type="entry name" value="KOW_RPS4"/>
    <property type="match status" value="1"/>
</dbReference>
<keyword evidence="2 8" id="KW-0699">rRNA-binding</keyword>
<dbReference type="GO" id="GO:0019843">
    <property type="term" value="F:rRNA binding"/>
    <property type="evidence" value="ECO:0007669"/>
    <property type="project" value="UniProtKB-KW"/>
</dbReference>
<dbReference type="InterPro" id="IPR038237">
    <property type="entry name" value="Ribosomal_eS4_central_sf"/>
</dbReference>
<dbReference type="InterPro" id="IPR005824">
    <property type="entry name" value="KOW"/>
</dbReference>
<dbReference type="FunFam" id="3.10.290.10:FF:000002">
    <property type="entry name" value="40S ribosomal protein S4"/>
    <property type="match status" value="1"/>
</dbReference>
<dbReference type="InterPro" id="IPR036986">
    <property type="entry name" value="S4_RNA-bd_sf"/>
</dbReference>
<evidence type="ECO:0000256" key="3">
    <source>
        <dbReference type="ARBA" id="ARBA00022884"/>
    </source>
</evidence>
<evidence type="ECO:0000256" key="7">
    <source>
        <dbReference type="HAMAP-Rule" id="MF_00485"/>
    </source>
</evidence>
<dbReference type="PANTHER" id="PTHR11581:SF0">
    <property type="entry name" value="SMALL RIBOSOMAL SUBUNIT PROTEIN ES4"/>
    <property type="match status" value="1"/>
</dbReference>
<evidence type="ECO:0000256" key="8">
    <source>
        <dbReference type="PROSITE-ProRule" id="PRU00182"/>
    </source>
</evidence>
<dbReference type="KEGG" id="mthe:MSTHC_2150"/>
<dbReference type="InterPro" id="IPR013843">
    <property type="entry name" value="Ribosomal_eS4_N"/>
</dbReference>
<dbReference type="EMBL" id="CP009502">
    <property type="protein sequence ID" value="AKB16468.1"/>
    <property type="molecule type" value="Genomic_DNA"/>
</dbReference>
<gene>
    <name evidence="7" type="primary">rps4e</name>
    <name evidence="10" type="ORF">MSTHC_2150</name>
</gene>
<dbReference type="GeneID" id="41603520"/>
<dbReference type="InterPro" id="IPR041982">
    <property type="entry name" value="Ribosomal_eS4_KOW"/>
</dbReference>
<keyword evidence="5 7" id="KW-0687">Ribonucleoprotein</keyword>
<proteinExistence type="inferred from homology"/>
<dbReference type="PATRIC" id="fig|1434121.4.peg.2613"/>
<dbReference type="Proteomes" id="UP000056925">
    <property type="component" value="Chromosome"/>
</dbReference>
<dbReference type="PANTHER" id="PTHR11581">
    <property type="entry name" value="30S/40S RIBOSOMAL PROTEIN S4"/>
    <property type="match status" value="1"/>
</dbReference>
<dbReference type="SMART" id="SM00739">
    <property type="entry name" value="KOW"/>
    <property type="match status" value="1"/>
</dbReference>
<dbReference type="HAMAP" id="MF_00485">
    <property type="entry name" value="Ribosomal_eS4"/>
    <property type="match status" value="1"/>
</dbReference>
<evidence type="ECO:0000313" key="10">
    <source>
        <dbReference type="EMBL" id="AKB16468.1"/>
    </source>
</evidence>
<comment type="similarity">
    <text evidence="1 7">Belongs to the eukaryotic ribosomal protein eS4 family.</text>
</comment>
<dbReference type="RefSeq" id="WP_148704553.1">
    <property type="nucleotide sequence ID" value="NZ_CP009502.1"/>
</dbReference>
<dbReference type="PIRSF" id="PIRSF002116">
    <property type="entry name" value="Ribosomal_S4"/>
    <property type="match status" value="1"/>
</dbReference>
<evidence type="ECO:0000259" key="9">
    <source>
        <dbReference type="SMART" id="SM00739"/>
    </source>
</evidence>
<dbReference type="Pfam" id="PF08071">
    <property type="entry name" value="RS4NT"/>
    <property type="match status" value="1"/>
</dbReference>
<dbReference type="HOGENOM" id="CLU_060400_0_0_2"/>
<accession>A0A0E3KS18</accession>
<dbReference type="GO" id="GO:0022627">
    <property type="term" value="C:cytosolic small ribosomal subunit"/>
    <property type="evidence" value="ECO:0007669"/>
    <property type="project" value="TreeGrafter"/>
</dbReference>
<protein>
    <recommendedName>
        <fullName evidence="6 7">Small ribosomal subunit protein eS4</fullName>
    </recommendedName>
</protein>
<reference evidence="10 11" key="1">
    <citation type="submission" date="2014-07" db="EMBL/GenBank/DDBJ databases">
        <title>Methanogenic archaea and the global carbon cycle.</title>
        <authorList>
            <person name="Henriksen J.R."/>
            <person name="Luke J."/>
            <person name="Reinhart S."/>
            <person name="Benedict M.N."/>
            <person name="Youngblut N.D."/>
            <person name="Metcalf M.E."/>
            <person name="Whitaker R.J."/>
            <person name="Metcalf W.W."/>
        </authorList>
    </citation>
    <scope>NUCLEOTIDE SEQUENCE [LARGE SCALE GENOMIC DNA]</scope>
    <source>
        <strain evidence="10 11">CHTI-55</strain>
    </source>
</reference>
<keyword evidence="3 7" id="KW-0694">RNA-binding</keyword>
<feature type="domain" description="KOW" evidence="9">
    <location>
        <begin position="167"/>
        <end position="194"/>
    </location>
</feature>
<dbReference type="InterPro" id="IPR014722">
    <property type="entry name" value="Rib_uL2_dom2"/>
</dbReference>
<evidence type="ECO:0000256" key="4">
    <source>
        <dbReference type="ARBA" id="ARBA00022980"/>
    </source>
</evidence>
<dbReference type="InterPro" id="IPR000876">
    <property type="entry name" value="Ribosomal_eS4"/>
</dbReference>
<dbReference type="Gene3D" id="2.40.50.740">
    <property type="match status" value="1"/>
</dbReference>
<evidence type="ECO:0000256" key="1">
    <source>
        <dbReference type="ARBA" id="ARBA00007500"/>
    </source>
</evidence>
<sequence>MTHQKRLAIPKSWKVGKKGYKWVSTTRPGPHSKARSLPLGIIIRDILKLVDNSREGKRILSEGKVLVDGIPRKDLRFPVGLFDVISLPLINETYRVLQDEKGRLTLYKLSETNVNKLCRINNKTILKGGKVQLNLNDGTNILGSNEYSTKDSLILSVPDKKIIKHLKFKVGNLAMVVGGQHSGEIGTIKEIKEVKSSRHNTVAISGETDFETIEDYVFVIGEDKPEIRLGGEAIE</sequence>
<dbReference type="PROSITE" id="PS00528">
    <property type="entry name" value="RIBOSOMAL_S4E"/>
    <property type="match status" value="1"/>
</dbReference>
<dbReference type="InterPro" id="IPR013845">
    <property type="entry name" value="Ribosomal_eS4_central_region"/>
</dbReference>
<evidence type="ECO:0000256" key="5">
    <source>
        <dbReference type="ARBA" id="ARBA00023274"/>
    </source>
</evidence>
<dbReference type="PROSITE" id="PS50889">
    <property type="entry name" value="S4"/>
    <property type="match status" value="1"/>
</dbReference>
<dbReference type="InterPro" id="IPR018199">
    <property type="entry name" value="Ribosomal_eS4_N_CS"/>
</dbReference>
<dbReference type="Pfam" id="PF00900">
    <property type="entry name" value="Ribosomal_S4e"/>
    <property type="match status" value="1"/>
</dbReference>
<organism evidence="10 11">
    <name type="scientific">Methanosarcina thermophila CHTI-55</name>
    <dbReference type="NCBI Taxonomy" id="1434121"/>
    <lineage>
        <taxon>Archaea</taxon>
        <taxon>Methanobacteriati</taxon>
        <taxon>Methanobacteriota</taxon>
        <taxon>Stenosarchaea group</taxon>
        <taxon>Methanomicrobia</taxon>
        <taxon>Methanosarcinales</taxon>
        <taxon>Methanosarcinaceae</taxon>
        <taxon>Methanosarcina</taxon>
    </lineage>
</organism>
<keyword evidence="4 7" id="KW-0689">Ribosomal protein</keyword>
<dbReference type="GO" id="GO:0006412">
    <property type="term" value="P:translation"/>
    <property type="evidence" value="ECO:0007669"/>
    <property type="project" value="UniProtKB-UniRule"/>
</dbReference>